<organism evidence="4 5">
    <name type="scientific">Hyella patelloides LEGE 07179</name>
    <dbReference type="NCBI Taxonomy" id="945734"/>
    <lineage>
        <taxon>Bacteria</taxon>
        <taxon>Bacillati</taxon>
        <taxon>Cyanobacteriota</taxon>
        <taxon>Cyanophyceae</taxon>
        <taxon>Pleurocapsales</taxon>
        <taxon>Hyellaceae</taxon>
        <taxon>Hyella</taxon>
    </lineage>
</organism>
<reference evidence="4 5" key="1">
    <citation type="submission" date="2019-01" db="EMBL/GenBank/DDBJ databases">
        <authorList>
            <person name="Brito A."/>
        </authorList>
    </citation>
    <scope>NUCLEOTIDE SEQUENCE [LARGE SCALE GENOMIC DNA]</scope>
    <source>
        <strain evidence="4">1</strain>
    </source>
</reference>
<dbReference type="PANTHER" id="PTHR32027">
    <property type="entry name" value="CYTOSINE DEAMINASE"/>
    <property type="match status" value="1"/>
</dbReference>
<sequence>MFVTTMSLKIVNATLPDRAGFWNIEIANGYITEIAVADSTIKETDRTLDAQGKLLIPGLVDAHIHLDKALLLDRDPAIEGTFAEALQKTLQAKQEYTLADIQTRARTIIEKAIAFGTTAMRTHVEVDPILQLKSLEALLPLKEKYAWGITLQLAVFAQEGITNQPGTASLLRKAMSMGGDVIGSAPYVDPNPEENIRLIFEIAQEFNCDIDFHLDFLDDDAPLLLPVVIEETLKHNWQNRVCLGHMTKLAGLTPKELAALIPSLKEAGIAILALPATDLYMMARQDTHNVRRGVAPVHQLAESGIKVGIATNNVQNLFTPFGDGDVLKICTLLAQVLQLGTTASHQLCLEMATSRAAQAIGINNYGIEVGKVADLVLLEANSVSSAIGTAPLNRTTIKRGQIVAQSHCAVGLKENVRF</sequence>
<dbReference type="Proteomes" id="UP000320055">
    <property type="component" value="Unassembled WGS sequence"/>
</dbReference>
<dbReference type="AlphaFoldDB" id="A0A563VSZ8"/>
<evidence type="ECO:0000259" key="3">
    <source>
        <dbReference type="Pfam" id="PF07969"/>
    </source>
</evidence>
<dbReference type="GO" id="GO:0019239">
    <property type="term" value="F:deaminase activity"/>
    <property type="evidence" value="ECO:0007669"/>
    <property type="project" value="UniProtKB-ARBA"/>
</dbReference>
<dbReference type="RefSeq" id="WP_246141479.1">
    <property type="nucleotide sequence ID" value="NZ_LR213787.1"/>
</dbReference>
<dbReference type="GO" id="GO:0046872">
    <property type="term" value="F:metal ion binding"/>
    <property type="evidence" value="ECO:0007669"/>
    <property type="project" value="UniProtKB-KW"/>
</dbReference>
<keyword evidence="1" id="KW-0479">Metal-binding</keyword>
<dbReference type="SUPFAM" id="SSF51338">
    <property type="entry name" value="Composite domain of metallo-dependent hydrolases"/>
    <property type="match status" value="1"/>
</dbReference>
<keyword evidence="5" id="KW-1185">Reference proteome</keyword>
<dbReference type="InterPro" id="IPR032466">
    <property type="entry name" value="Metal_Hydrolase"/>
</dbReference>
<feature type="domain" description="Amidohydrolase 3" evidence="3">
    <location>
        <begin position="47"/>
        <end position="403"/>
    </location>
</feature>
<evidence type="ECO:0000313" key="5">
    <source>
        <dbReference type="Proteomes" id="UP000320055"/>
    </source>
</evidence>
<dbReference type="PANTHER" id="PTHR32027:SF9">
    <property type="entry name" value="BLL3847 PROTEIN"/>
    <property type="match status" value="1"/>
</dbReference>
<evidence type="ECO:0000313" key="4">
    <source>
        <dbReference type="EMBL" id="VEP14519.1"/>
    </source>
</evidence>
<dbReference type="InterPro" id="IPR011059">
    <property type="entry name" value="Metal-dep_hydrolase_composite"/>
</dbReference>
<dbReference type="EMBL" id="CAACVJ010000190">
    <property type="protein sequence ID" value="VEP14519.1"/>
    <property type="molecule type" value="Genomic_DNA"/>
</dbReference>
<dbReference type="InterPro" id="IPR013108">
    <property type="entry name" value="Amidohydro_3"/>
</dbReference>
<dbReference type="GO" id="GO:0016814">
    <property type="term" value="F:hydrolase activity, acting on carbon-nitrogen (but not peptide) bonds, in cyclic amidines"/>
    <property type="evidence" value="ECO:0007669"/>
    <property type="project" value="UniProtKB-ARBA"/>
</dbReference>
<dbReference type="SUPFAM" id="SSF51556">
    <property type="entry name" value="Metallo-dependent hydrolases"/>
    <property type="match status" value="1"/>
</dbReference>
<dbReference type="Gene3D" id="2.30.40.10">
    <property type="entry name" value="Urease, subunit C, domain 1"/>
    <property type="match status" value="1"/>
</dbReference>
<name>A0A563VSZ8_9CYAN</name>
<proteinExistence type="predicted"/>
<accession>A0A563VSZ8</accession>
<keyword evidence="2 4" id="KW-0378">Hydrolase</keyword>
<dbReference type="InterPro" id="IPR052349">
    <property type="entry name" value="Metallo-hydrolase_Enzymes"/>
</dbReference>
<dbReference type="CDD" id="cd01293">
    <property type="entry name" value="Bact_CD"/>
    <property type="match status" value="1"/>
</dbReference>
<evidence type="ECO:0000256" key="1">
    <source>
        <dbReference type="ARBA" id="ARBA00022723"/>
    </source>
</evidence>
<dbReference type="Pfam" id="PF07969">
    <property type="entry name" value="Amidohydro_3"/>
    <property type="match status" value="1"/>
</dbReference>
<protein>
    <submittedName>
        <fullName evidence="4">Cytosine deaminase-like metal-dependent hydrolase</fullName>
    </submittedName>
</protein>
<gene>
    <name evidence="4" type="ORF">H1P_270012</name>
</gene>
<evidence type="ECO:0000256" key="2">
    <source>
        <dbReference type="ARBA" id="ARBA00022801"/>
    </source>
</evidence>
<dbReference type="FunFam" id="3.20.20.140:FF:000019">
    <property type="entry name" value="Cytosine deaminase"/>
    <property type="match status" value="1"/>
</dbReference>
<dbReference type="Gene3D" id="3.20.20.140">
    <property type="entry name" value="Metal-dependent hydrolases"/>
    <property type="match status" value="1"/>
</dbReference>